<organism evidence="7 8">
    <name type="scientific">Artemisia annua</name>
    <name type="common">Sweet wormwood</name>
    <dbReference type="NCBI Taxonomy" id="35608"/>
    <lineage>
        <taxon>Eukaryota</taxon>
        <taxon>Viridiplantae</taxon>
        <taxon>Streptophyta</taxon>
        <taxon>Embryophyta</taxon>
        <taxon>Tracheophyta</taxon>
        <taxon>Spermatophyta</taxon>
        <taxon>Magnoliopsida</taxon>
        <taxon>eudicotyledons</taxon>
        <taxon>Gunneridae</taxon>
        <taxon>Pentapetalae</taxon>
        <taxon>asterids</taxon>
        <taxon>campanulids</taxon>
        <taxon>Asterales</taxon>
        <taxon>Asteraceae</taxon>
        <taxon>Asteroideae</taxon>
        <taxon>Anthemideae</taxon>
        <taxon>Artemisiinae</taxon>
        <taxon>Artemisia</taxon>
    </lineage>
</organism>
<evidence type="ECO:0000256" key="5">
    <source>
        <dbReference type="SAM" id="MobiDB-lite"/>
    </source>
</evidence>
<keyword evidence="3" id="KW-0508">mRNA splicing</keyword>
<keyword evidence="1" id="KW-0507">mRNA processing</keyword>
<dbReference type="Pfam" id="PF00076">
    <property type="entry name" value="RRM_1"/>
    <property type="match status" value="1"/>
</dbReference>
<dbReference type="InterPro" id="IPR000504">
    <property type="entry name" value="RRM_dom"/>
</dbReference>
<keyword evidence="8" id="KW-1185">Reference proteome</keyword>
<evidence type="ECO:0000313" key="7">
    <source>
        <dbReference type="EMBL" id="PWA92591.1"/>
    </source>
</evidence>
<comment type="caution">
    <text evidence="7">The sequence shown here is derived from an EMBL/GenBank/DDBJ whole genome shotgun (WGS) entry which is preliminary data.</text>
</comment>
<dbReference type="InterPro" id="IPR050907">
    <property type="entry name" value="SRSF"/>
</dbReference>
<dbReference type="CDD" id="cd00590">
    <property type="entry name" value="RRM_SF"/>
    <property type="match status" value="1"/>
</dbReference>
<evidence type="ECO:0000256" key="4">
    <source>
        <dbReference type="PROSITE-ProRule" id="PRU00176"/>
    </source>
</evidence>
<reference evidence="7 8" key="1">
    <citation type="journal article" date="2018" name="Mol. Plant">
        <title>The genome of Artemisia annua provides insight into the evolution of Asteraceae family and artemisinin biosynthesis.</title>
        <authorList>
            <person name="Shen Q."/>
            <person name="Zhang L."/>
            <person name="Liao Z."/>
            <person name="Wang S."/>
            <person name="Yan T."/>
            <person name="Shi P."/>
            <person name="Liu M."/>
            <person name="Fu X."/>
            <person name="Pan Q."/>
            <person name="Wang Y."/>
            <person name="Lv Z."/>
            <person name="Lu X."/>
            <person name="Zhang F."/>
            <person name="Jiang W."/>
            <person name="Ma Y."/>
            <person name="Chen M."/>
            <person name="Hao X."/>
            <person name="Li L."/>
            <person name="Tang Y."/>
            <person name="Lv G."/>
            <person name="Zhou Y."/>
            <person name="Sun X."/>
            <person name="Brodelius P.E."/>
            <person name="Rose J.K.C."/>
            <person name="Tang K."/>
        </authorList>
    </citation>
    <scope>NUCLEOTIDE SEQUENCE [LARGE SCALE GENOMIC DNA]</scope>
    <source>
        <strain evidence="8">cv. Huhao1</strain>
        <tissue evidence="7">Leaf</tissue>
    </source>
</reference>
<evidence type="ECO:0000256" key="1">
    <source>
        <dbReference type="ARBA" id="ARBA00022664"/>
    </source>
</evidence>
<dbReference type="PANTHER" id="PTHR23147">
    <property type="entry name" value="SERINE/ARGININE RICH SPLICING FACTOR"/>
    <property type="match status" value="1"/>
</dbReference>
<dbReference type="SMART" id="SM00360">
    <property type="entry name" value="RRM"/>
    <property type="match status" value="1"/>
</dbReference>
<feature type="region of interest" description="Disordered" evidence="5">
    <location>
        <begin position="289"/>
        <end position="311"/>
    </location>
</feature>
<dbReference type="PROSITE" id="PS50102">
    <property type="entry name" value="RRM"/>
    <property type="match status" value="1"/>
</dbReference>
<dbReference type="SUPFAM" id="SSF54928">
    <property type="entry name" value="RNA-binding domain, RBD"/>
    <property type="match status" value="1"/>
</dbReference>
<dbReference type="AlphaFoldDB" id="A0A2U1Q3J3"/>
<dbReference type="GO" id="GO:0006397">
    <property type="term" value="P:mRNA processing"/>
    <property type="evidence" value="ECO:0007669"/>
    <property type="project" value="UniProtKB-KW"/>
</dbReference>
<dbReference type="InterPro" id="IPR035979">
    <property type="entry name" value="RBD_domain_sf"/>
</dbReference>
<feature type="domain" description="RRM" evidence="6">
    <location>
        <begin position="16"/>
        <end position="98"/>
    </location>
</feature>
<dbReference type="GO" id="GO:0008380">
    <property type="term" value="P:RNA splicing"/>
    <property type="evidence" value="ECO:0007669"/>
    <property type="project" value="UniProtKB-KW"/>
</dbReference>
<evidence type="ECO:0000313" key="8">
    <source>
        <dbReference type="Proteomes" id="UP000245207"/>
    </source>
</evidence>
<keyword evidence="4" id="KW-0694">RNA-binding</keyword>
<keyword evidence="2" id="KW-0747">Spliceosome</keyword>
<evidence type="ECO:0000256" key="3">
    <source>
        <dbReference type="ARBA" id="ARBA00023187"/>
    </source>
</evidence>
<evidence type="ECO:0000259" key="6">
    <source>
        <dbReference type="PROSITE" id="PS50102"/>
    </source>
</evidence>
<accession>A0A2U1Q3J3</accession>
<dbReference type="InterPro" id="IPR012677">
    <property type="entry name" value="Nucleotide-bd_a/b_plait_sf"/>
</dbReference>
<name>A0A2U1Q3J3_ARTAN</name>
<dbReference type="OrthoDB" id="1744977at2759"/>
<evidence type="ECO:0000256" key="2">
    <source>
        <dbReference type="ARBA" id="ARBA00022728"/>
    </source>
</evidence>
<dbReference type="GO" id="GO:0005681">
    <property type="term" value="C:spliceosomal complex"/>
    <property type="evidence" value="ECO:0007669"/>
    <property type="project" value="UniProtKB-KW"/>
</dbReference>
<protein>
    <recommendedName>
        <fullName evidence="6">RRM domain-containing protein</fullName>
    </recommendedName>
</protein>
<sequence length="393" mass="44647">MGKFSSKEDDVDRISTSVYVTNIPESVTAKDLFQACKQYGHAVDSYIPNKKSKTGKRFGFVKFINVFSEERLVNNLCTVWMGRLKLHANIARFQRSSSSKEGVGIKKAAEVPRYPEQTNKMGKQGNVNSYKEVLNGDKNKEGHGPLSSSPALVLDDSCVVDRDLSCHVMGRVKDICSIPNLLILLAKEGFEHVKLSFLGGLWVMIELDNVSAKQKLLEHVGVNSWFQTLHNATNDFVSSERVVWVDIEGIPLNVWSRETFSRIGKKWGEALDIEDNSGSSFARKRFRHHHLHHHRPPLRTPPPPTVTPHRHHQSLHRDLLCLFNHHTRPRNHHHHHKHHVRPDLVKIRPDPWLVVVAALVYLTDGGFKIRRWFNDFGDDGGPAAKELAPKVDV</sequence>
<gene>
    <name evidence="7" type="ORF">CTI12_AA078410</name>
</gene>
<dbReference type="Gene3D" id="3.30.70.330">
    <property type="match status" value="1"/>
</dbReference>
<dbReference type="GO" id="GO:0003723">
    <property type="term" value="F:RNA binding"/>
    <property type="evidence" value="ECO:0007669"/>
    <property type="project" value="UniProtKB-UniRule"/>
</dbReference>
<dbReference type="EMBL" id="PKPP01000452">
    <property type="protein sequence ID" value="PWA92591.1"/>
    <property type="molecule type" value="Genomic_DNA"/>
</dbReference>
<dbReference type="Proteomes" id="UP000245207">
    <property type="component" value="Unassembled WGS sequence"/>
</dbReference>
<proteinExistence type="predicted"/>